<evidence type="ECO:0000256" key="3">
    <source>
        <dbReference type="ARBA" id="ARBA00022723"/>
    </source>
</evidence>
<evidence type="ECO:0000256" key="2">
    <source>
        <dbReference type="ARBA" id="ARBA00010617"/>
    </source>
</evidence>
<reference evidence="10 11" key="1">
    <citation type="journal article" date="2018" name="Nat. Ecol. Evol.">
        <title>Pezizomycetes genomes reveal the molecular basis of ectomycorrhizal truffle lifestyle.</title>
        <authorList>
            <person name="Murat C."/>
            <person name="Payen T."/>
            <person name="Noel B."/>
            <person name="Kuo A."/>
            <person name="Morin E."/>
            <person name="Chen J."/>
            <person name="Kohler A."/>
            <person name="Krizsan K."/>
            <person name="Balestrini R."/>
            <person name="Da Silva C."/>
            <person name="Montanini B."/>
            <person name="Hainaut M."/>
            <person name="Levati E."/>
            <person name="Barry K.W."/>
            <person name="Belfiori B."/>
            <person name="Cichocki N."/>
            <person name="Clum A."/>
            <person name="Dockter R.B."/>
            <person name="Fauchery L."/>
            <person name="Guy J."/>
            <person name="Iotti M."/>
            <person name="Le Tacon F."/>
            <person name="Lindquist E.A."/>
            <person name="Lipzen A."/>
            <person name="Malagnac F."/>
            <person name="Mello A."/>
            <person name="Molinier V."/>
            <person name="Miyauchi S."/>
            <person name="Poulain J."/>
            <person name="Riccioni C."/>
            <person name="Rubini A."/>
            <person name="Sitrit Y."/>
            <person name="Splivallo R."/>
            <person name="Traeger S."/>
            <person name="Wang M."/>
            <person name="Zifcakova L."/>
            <person name="Wipf D."/>
            <person name="Zambonelli A."/>
            <person name="Paolocci F."/>
            <person name="Nowrousian M."/>
            <person name="Ottonello S."/>
            <person name="Baldrian P."/>
            <person name="Spatafora J.W."/>
            <person name="Henrissat B."/>
            <person name="Nagy L.G."/>
            <person name="Aury J.M."/>
            <person name="Wincker P."/>
            <person name="Grigoriev I.V."/>
            <person name="Bonfante P."/>
            <person name="Martin F.M."/>
        </authorList>
    </citation>
    <scope>NUCLEOTIDE SEQUENCE [LARGE SCALE GENOMIC DNA]</scope>
    <source>
        <strain evidence="10 11">RN42</strain>
    </source>
</reference>
<accession>A0A3N4IID4</accession>
<dbReference type="Pfam" id="PF00067">
    <property type="entry name" value="p450"/>
    <property type="match status" value="1"/>
</dbReference>
<proteinExistence type="inferred from homology"/>
<comment type="similarity">
    <text evidence="2 8">Belongs to the cytochrome P450 family.</text>
</comment>
<dbReference type="OrthoDB" id="1372046at2759"/>
<keyword evidence="11" id="KW-1185">Reference proteome</keyword>
<feature type="binding site" description="axial binding residue" evidence="7">
    <location>
        <position position="483"/>
    </location>
    <ligand>
        <name>heme</name>
        <dbReference type="ChEBI" id="CHEBI:30413"/>
    </ligand>
    <ligandPart>
        <name>Fe</name>
        <dbReference type="ChEBI" id="CHEBI:18248"/>
    </ligandPart>
</feature>
<dbReference type="CDD" id="cd11082">
    <property type="entry name" value="CYP61_CYP710"/>
    <property type="match status" value="1"/>
</dbReference>
<keyword evidence="5 7" id="KW-0408">Iron</keyword>
<evidence type="ECO:0000256" key="8">
    <source>
        <dbReference type="RuleBase" id="RU000461"/>
    </source>
</evidence>
<dbReference type="InterPro" id="IPR036396">
    <property type="entry name" value="Cyt_P450_sf"/>
</dbReference>
<dbReference type="EMBL" id="ML119651">
    <property type="protein sequence ID" value="RPA85903.1"/>
    <property type="molecule type" value="Genomic_DNA"/>
</dbReference>
<protein>
    <recommendedName>
        <fullName evidence="6">sterol 22-desaturase</fullName>
        <ecNumber evidence="6">1.14.19.41</ecNumber>
    </recommendedName>
</protein>
<dbReference type="InterPro" id="IPR002403">
    <property type="entry name" value="Cyt_P450_E_grp-IV"/>
</dbReference>
<dbReference type="GO" id="GO:0016125">
    <property type="term" value="P:sterol metabolic process"/>
    <property type="evidence" value="ECO:0007669"/>
    <property type="project" value="TreeGrafter"/>
</dbReference>
<dbReference type="PROSITE" id="PS00086">
    <property type="entry name" value="CYTOCHROME_P450"/>
    <property type="match status" value="1"/>
</dbReference>
<evidence type="ECO:0000256" key="6">
    <source>
        <dbReference type="ARBA" id="ARBA00039038"/>
    </source>
</evidence>
<keyword evidence="9" id="KW-0472">Membrane</keyword>
<dbReference type="GO" id="GO:0005506">
    <property type="term" value="F:iron ion binding"/>
    <property type="evidence" value="ECO:0007669"/>
    <property type="project" value="InterPro"/>
</dbReference>
<dbReference type="SUPFAM" id="SSF48264">
    <property type="entry name" value="Cytochrome P450"/>
    <property type="match status" value="1"/>
</dbReference>
<name>A0A3N4IID4_ASCIM</name>
<keyword evidence="3 7" id="KW-0479">Metal-binding</keyword>
<dbReference type="PRINTS" id="PR00465">
    <property type="entry name" value="EP450IV"/>
</dbReference>
<evidence type="ECO:0000256" key="1">
    <source>
        <dbReference type="ARBA" id="ARBA00001971"/>
    </source>
</evidence>
<dbReference type="PANTHER" id="PTHR24286">
    <property type="entry name" value="CYTOCHROME P450 26"/>
    <property type="match status" value="1"/>
</dbReference>
<keyword evidence="9" id="KW-1133">Transmembrane helix</keyword>
<keyword evidence="4 8" id="KW-0560">Oxidoreductase</keyword>
<comment type="cofactor">
    <cofactor evidence="1 7">
        <name>heme</name>
        <dbReference type="ChEBI" id="CHEBI:30413"/>
    </cofactor>
</comment>
<organism evidence="10 11">
    <name type="scientific">Ascobolus immersus RN42</name>
    <dbReference type="NCBI Taxonomy" id="1160509"/>
    <lineage>
        <taxon>Eukaryota</taxon>
        <taxon>Fungi</taxon>
        <taxon>Dikarya</taxon>
        <taxon>Ascomycota</taxon>
        <taxon>Pezizomycotina</taxon>
        <taxon>Pezizomycetes</taxon>
        <taxon>Pezizales</taxon>
        <taxon>Ascobolaceae</taxon>
        <taxon>Ascobolus</taxon>
    </lineage>
</organism>
<dbReference type="GO" id="GO:0020037">
    <property type="term" value="F:heme binding"/>
    <property type="evidence" value="ECO:0007669"/>
    <property type="project" value="InterPro"/>
</dbReference>
<dbReference type="InterPro" id="IPR001128">
    <property type="entry name" value="Cyt_P450"/>
</dbReference>
<evidence type="ECO:0000256" key="4">
    <source>
        <dbReference type="ARBA" id="ARBA00023002"/>
    </source>
</evidence>
<evidence type="ECO:0000313" key="10">
    <source>
        <dbReference type="EMBL" id="RPA85903.1"/>
    </source>
</evidence>
<dbReference type="InterPro" id="IPR017972">
    <property type="entry name" value="Cyt_P450_CS"/>
</dbReference>
<sequence>MATSTMAGASNYSADPVQAGDLSRGNWNQSSGFVGQLLAGVSGWTILFTILAVSVTYDQVMYILNRKGIAGPTFKIPFMGPFLESINPVWEKYVAKWNSGPLSCVSVFHKFVVLASTRDLSRKVLNSPQYVSPCVVDIAKKLLRPTNWVFLDGKAHIDYRRGLNGLFTRQALAVYLPGQEEIYDRYFKRWVQLSKEKPEMAYMGEFREINCAVSCRTFVGHYMSDEIVKRISDDYYCITAALDLVNFPIIIPFTRTWYGKKAADMVLDEFEKCAVLSKEKILAGGTPDCTLDFWVQAMFESEKAKEAKERGEEYLSPNGEKPPSIRIFTNYEIAQTLFTFLFASQDASSSATTWMFQILADRPDVMERVREEQLAVRGGDPYKPLSMELLDKMIYTRAVVKETLRYRPPVTMVPYEVKKDFPVTPGYVIKKGSMVVPALFPALHDPEVYNRPEIFNPDRWLEGGEAEAASKNWLVFGCGPHYCLGQTYATLNFMAMIGKASLMLDWDHHVTDLSEKIKVFATIFPMDDCKLTIKERLPMH</sequence>
<evidence type="ECO:0000313" key="11">
    <source>
        <dbReference type="Proteomes" id="UP000275078"/>
    </source>
</evidence>
<dbReference type="AlphaFoldDB" id="A0A3N4IID4"/>
<evidence type="ECO:0000256" key="9">
    <source>
        <dbReference type="SAM" id="Phobius"/>
    </source>
</evidence>
<feature type="transmembrane region" description="Helical" evidence="9">
    <location>
        <begin position="33"/>
        <end position="57"/>
    </location>
</feature>
<dbReference type="Gene3D" id="1.10.630.10">
    <property type="entry name" value="Cytochrome P450"/>
    <property type="match status" value="1"/>
</dbReference>
<dbReference type="FunFam" id="1.10.630.10:FF:000021">
    <property type="entry name" value="Cytochrome P450 61"/>
    <property type="match status" value="1"/>
</dbReference>
<keyword evidence="9" id="KW-0812">Transmembrane</keyword>
<evidence type="ECO:0000256" key="7">
    <source>
        <dbReference type="PIRSR" id="PIRSR602403-1"/>
    </source>
</evidence>
<dbReference type="PRINTS" id="PR00385">
    <property type="entry name" value="P450"/>
</dbReference>
<dbReference type="EC" id="1.14.19.41" evidence="6"/>
<evidence type="ECO:0000256" key="5">
    <source>
        <dbReference type="ARBA" id="ARBA00023004"/>
    </source>
</evidence>
<keyword evidence="8" id="KW-0503">Monooxygenase</keyword>
<dbReference type="Proteomes" id="UP000275078">
    <property type="component" value="Unassembled WGS sequence"/>
</dbReference>
<dbReference type="GO" id="GO:0000249">
    <property type="term" value="F:C-22 sterol desaturase (NADPH) activity"/>
    <property type="evidence" value="ECO:0007669"/>
    <property type="project" value="UniProtKB-EC"/>
</dbReference>
<gene>
    <name evidence="10" type="ORF">BJ508DRAFT_157357</name>
</gene>
<keyword evidence="7 8" id="KW-0349">Heme</keyword>
<dbReference type="PANTHER" id="PTHR24286:SF228">
    <property type="entry name" value="C-22 STEROL DESATURASE ERG5"/>
    <property type="match status" value="1"/>
</dbReference>
<dbReference type="STRING" id="1160509.A0A3N4IID4"/>
<dbReference type="GO" id="GO:0004497">
    <property type="term" value="F:monooxygenase activity"/>
    <property type="evidence" value="ECO:0007669"/>
    <property type="project" value="UniProtKB-KW"/>
</dbReference>